<organism evidence="1 2">
    <name type="scientific">Rhodocollybia butyracea</name>
    <dbReference type="NCBI Taxonomy" id="206335"/>
    <lineage>
        <taxon>Eukaryota</taxon>
        <taxon>Fungi</taxon>
        <taxon>Dikarya</taxon>
        <taxon>Basidiomycota</taxon>
        <taxon>Agaricomycotina</taxon>
        <taxon>Agaricomycetes</taxon>
        <taxon>Agaricomycetidae</taxon>
        <taxon>Agaricales</taxon>
        <taxon>Marasmiineae</taxon>
        <taxon>Omphalotaceae</taxon>
        <taxon>Rhodocollybia</taxon>
    </lineage>
</organism>
<reference evidence="1" key="1">
    <citation type="submission" date="2020-11" db="EMBL/GenBank/DDBJ databases">
        <authorList>
            <consortium name="DOE Joint Genome Institute"/>
            <person name="Ahrendt S."/>
            <person name="Riley R."/>
            <person name="Andreopoulos W."/>
            <person name="Labutti K."/>
            <person name="Pangilinan J."/>
            <person name="Ruiz-Duenas F.J."/>
            <person name="Barrasa J.M."/>
            <person name="Sanchez-Garcia M."/>
            <person name="Camarero S."/>
            <person name="Miyauchi S."/>
            <person name="Serrano A."/>
            <person name="Linde D."/>
            <person name="Babiker R."/>
            <person name="Drula E."/>
            <person name="Ayuso-Fernandez I."/>
            <person name="Pacheco R."/>
            <person name="Padilla G."/>
            <person name="Ferreira P."/>
            <person name="Barriuso J."/>
            <person name="Kellner H."/>
            <person name="Castanera R."/>
            <person name="Alfaro M."/>
            <person name="Ramirez L."/>
            <person name="Pisabarro A.G."/>
            <person name="Kuo A."/>
            <person name="Tritt A."/>
            <person name="Lipzen A."/>
            <person name="He G."/>
            <person name="Yan M."/>
            <person name="Ng V."/>
            <person name="Cullen D."/>
            <person name="Martin F."/>
            <person name="Rosso M.-N."/>
            <person name="Henrissat B."/>
            <person name="Hibbett D."/>
            <person name="Martinez A.T."/>
            <person name="Grigoriev I.V."/>
        </authorList>
    </citation>
    <scope>NUCLEOTIDE SEQUENCE</scope>
    <source>
        <strain evidence="1">AH 40177</strain>
    </source>
</reference>
<sequence>MRYYNESRIMGTSQVLMGYWDEHNYLRRTELVHIDRIPLIIKGMKHLHSKEWDTKEWDKNLGFQRAHSWIGAIRERLLKMREDRSRAGIAHLDHSDLRDNVVWRLLFERRGEVYQLRVREIPSISLQKPMRNTYIGLVNQGLIKTLHTTLL</sequence>
<evidence type="ECO:0000313" key="2">
    <source>
        <dbReference type="Proteomes" id="UP000772434"/>
    </source>
</evidence>
<dbReference type="EMBL" id="JADNRY010000020">
    <property type="protein sequence ID" value="KAF9073094.1"/>
    <property type="molecule type" value="Genomic_DNA"/>
</dbReference>
<name>A0A9P5PV96_9AGAR</name>
<protein>
    <submittedName>
        <fullName evidence="1">Uncharacterized protein</fullName>
    </submittedName>
</protein>
<feature type="non-terminal residue" evidence="1">
    <location>
        <position position="151"/>
    </location>
</feature>
<proteinExistence type="predicted"/>
<accession>A0A9P5PV96</accession>
<dbReference type="AlphaFoldDB" id="A0A9P5PV96"/>
<dbReference type="Proteomes" id="UP000772434">
    <property type="component" value="Unassembled WGS sequence"/>
</dbReference>
<comment type="caution">
    <text evidence="1">The sequence shown here is derived from an EMBL/GenBank/DDBJ whole genome shotgun (WGS) entry which is preliminary data.</text>
</comment>
<keyword evidence="2" id="KW-1185">Reference proteome</keyword>
<gene>
    <name evidence="1" type="ORF">BDP27DRAFT_1319382</name>
</gene>
<evidence type="ECO:0000313" key="1">
    <source>
        <dbReference type="EMBL" id="KAF9073094.1"/>
    </source>
</evidence>